<dbReference type="InterPro" id="IPR007065">
    <property type="entry name" value="HPP"/>
</dbReference>
<reference evidence="3" key="1">
    <citation type="submission" date="2018-05" db="EMBL/GenBank/DDBJ databases">
        <authorList>
            <person name="Lanie J.A."/>
            <person name="Ng W.-L."/>
            <person name="Kazmierczak K.M."/>
            <person name="Andrzejewski T.M."/>
            <person name="Davidsen T.M."/>
            <person name="Wayne K.J."/>
            <person name="Tettelin H."/>
            <person name="Glass J.I."/>
            <person name="Rusch D."/>
            <person name="Podicherti R."/>
            <person name="Tsui H.-C.T."/>
            <person name="Winkler M.E."/>
        </authorList>
    </citation>
    <scope>NUCLEOTIDE SEQUENCE</scope>
</reference>
<gene>
    <name evidence="3" type="ORF">METZ01_LOCUS343881</name>
</gene>
<accession>A0A382R1B5</accession>
<protein>
    <recommendedName>
        <fullName evidence="2">HPP transmembrane region domain-containing protein</fullName>
    </recommendedName>
</protein>
<dbReference type="PANTHER" id="PTHR33741">
    <property type="entry name" value="TRANSMEMBRANE PROTEIN DDB_G0269096-RELATED"/>
    <property type="match status" value="1"/>
</dbReference>
<organism evidence="3">
    <name type="scientific">marine metagenome</name>
    <dbReference type="NCBI Taxonomy" id="408172"/>
    <lineage>
        <taxon>unclassified sequences</taxon>
        <taxon>metagenomes</taxon>
        <taxon>ecological metagenomes</taxon>
    </lineage>
</organism>
<proteinExistence type="predicted"/>
<evidence type="ECO:0000256" key="1">
    <source>
        <dbReference type="SAM" id="Phobius"/>
    </source>
</evidence>
<feature type="transmembrane region" description="Helical" evidence="1">
    <location>
        <begin position="103"/>
        <end position="122"/>
    </location>
</feature>
<dbReference type="AlphaFoldDB" id="A0A382R1B5"/>
<dbReference type="InterPro" id="IPR058581">
    <property type="entry name" value="TM_HPP"/>
</dbReference>
<sequence>MSFRFRMLDPKVKNNPRPYVFQCFLAFFALLVVLLVEEVGLHRVVMIAAIGSTSFVLFVTPHSSTANPRHVIGGHLVALVVGSAFAVFSGTPVGQNLLAQVPLVLDVEAALAVALSIFLMAATDTEHAPAAGTALGVVVHGFGWGLIVFVVSSAIMLSFVHTMLRPRLRDLL</sequence>
<dbReference type="EMBL" id="UINC01118121">
    <property type="protein sequence ID" value="SVC91027.1"/>
    <property type="molecule type" value="Genomic_DNA"/>
</dbReference>
<dbReference type="PANTHER" id="PTHR33741:SF5">
    <property type="entry name" value="TRANSMEMBRANE PROTEIN DDB_G0269096-RELATED"/>
    <property type="match status" value="1"/>
</dbReference>
<evidence type="ECO:0000313" key="3">
    <source>
        <dbReference type="EMBL" id="SVC91027.1"/>
    </source>
</evidence>
<dbReference type="Pfam" id="PF04982">
    <property type="entry name" value="TM_HPP"/>
    <property type="match status" value="1"/>
</dbReference>
<feature type="transmembrane region" description="Helical" evidence="1">
    <location>
        <begin position="43"/>
        <end position="60"/>
    </location>
</feature>
<feature type="transmembrane region" description="Helical" evidence="1">
    <location>
        <begin position="72"/>
        <end position="91"/>
    </location>
</feature>
<keyword evidence="1" id="KW-0812">Transmembrane</keyword>
<feature type="transmembrane region" description="Helical" evidence="1">
    <location>
        <begin position="19"/>
        <end position="36"/>
    </location>
</feature>
<feature type="transmembrane region" description="Helical" evidence="1">
    <location>
        <begin position="142"/>
        <end position="164"/>
    </location>
</feature>
<keyword evidence="1" id="KW-1133">Transmembrane helix</keyword>
<keyword evidence="1" id="KW-0472">Membrane</keyword>
<evidence type="ECO:0000259" key="2">
    <source>
        <dbReference type="Pfam" id="PF04982"/>
    </source>
</evidence>
<name>A0A382R1B5_9ZZZZ</name>
<feature type="domain" description="HPP transmembrane region" evidence="2">
    <location>
        <begin position="14"/>
        <end position="160"/>
    </location>
</feature>